<dbReference type="EMBL" id="HBIX01024042">
    <property type="protein sequence ID" value="CAE0723890.1"/>
    <property type="molecule type" value="Transcribed_RNA"/>
</dbReference>
<feature type="compositionally biased region" description="Basic and acidic residues" evidence="1">
    <location>
        <begin position="219"/>
        <end position="231"/>
    </location>
</feature>
<feature type="compositionally biased region" description="Basic residues" evidence="1">
    <location>
        <begin position="534"/>
        <end position="544"/>
    </location>
</feature>
<evidence type="ECO:0000256" key="1">
    <source>
        <dbReference type="SAM" id="MobiDB-lite"/>
    </source>
</evidence>
<sequence length="676" mass="75769">MDTAPEMQTEKETTLVDERENDEQIYGSVGYFEEEQDESPYPTRKKNGRHHQLYQQHLMKNLVMKSSCHNALLQGTCDGSNYNNRNSYCDTKSLSSSPTRKRSSLGVRFQKDQNNLEEIHPIDCHYTPQEVLALWFTEDEYELFLENCVKEAKMCVADVKKKRKAKLEKMVKKKRVARLKKKRFLRRLERLENGENPEHSSDSDTDDNIDGDGAGAGADADRVDNNRVSCEEKEDETDFRGEGPGSSSPCPLGLRCWTRKGYETKMRIRRVAIDAVLDEQFSLRSRARDRDRDLQEDPEAIAAPYVAACVTSKRQALSAARRLESHVKKFLLESSLNSYINAVWSLSLLNQSLECIEDDDNNNNNNNNNNGISSGHPTSNNNGNCVTNYNDSGDDARSQRSRRKKRRSSSKSTEGSRKGRAAKNKDDSPVSVLDQTLFLVEGMDIDMDHSPLTHNMAETIITDSGGRKLDPKSKDFNDSPDQPAPRFLPRTSIDPPCNQTQSSPKTTCKVLSNPSSPRRTHKVLPLDTEPTTPLKKKGRSKSKAPIKDISIQTPSSSPFPDDQHKVVTKKKSPKQRRSSLGSSGSVGSLGSIQIEKNKRKKKQRRSSVKVNSELITTVGDDPQTQNIPPKSQSLSMPKSPKVSAKSKLRKKFPTGSSKSGKRSSSPRPGLRKINAI</sequence>
<feature type="region of interest" description="Disordered" evidence="1">
    <location>
        <begin position="360"/>
        <end position="429"/>
    </location>
</feature>
<dbReference type="AlphaFoldDB" id="A0A7S4AQQ5"/>
<name>A0A7S4AQQ5_9STRA</name>
<feature type="compositionally biased region" description="Low complexity" evidence="1">
    <location>
        <begin position="653"/>
        <end position="676"/>
    </location>
</feature>
<feature type="compositionally biased region" description="Basic and acidic residues" evidence="1">
    <location>
        <begin position="188"/>
        <end position="202"/>
    </location>
</feature>
<protein>
    <submittedName>
        <fullName evidence="2">Uncharacterized protein</fullName>
    </submittedName>
</protein>
<evidence type="ECO:0000313" key="2">
    <source>
        <dbReference type="EMBL" id="CAE0723890.1"/>
    </source>
</evidence>
<feature type="compositionally biased region" description="Polar residues" evidence="1">
    <location>
        <begin position="497"/>
        <end position="517"/>
    </location>
</feature>
<feature type="compositionally biased region" description="Basic residues" evidence="1">
    <location>
        <begin position="399"/>
        <end position="409"/>
    </location>
</feature>
<proteinExistence type="predicted"/>
<feature type="region of interest" description="Disordered" evidence="1">
    <location>
        <begin position="28"/>
        <end position="47"/>
    </location>
</feature>
<feature type="compositionally biased region" description="Polar residues" evidence="1">
    <location>
        <begin position="371"/>
        <end position="391"/>
    </location>
</feature>
<reference evidence="2" key="1">
    <citation type="submission" date="2021-01" db="EMBL/GenBank/DDBJ databases">
        <authorList>
            <person name="Corre E."/>
            <person name="Pelletier E."/>
            <person name="Niang G."/>
            <person name="Scheremetjew M."/>
            <person name="Finn R."/>
            <person name="Kale V."/>
            <person name="Holt S."/>
            <person name="Cochrane G."/>
            <person name="Meng A."/>
            <person name="Brown T."/>
            <person name="Cohen L."/>
        </authorList>
    </citation>
    <scope>NUCLEOTIDE SEQUENCE</scope>
    <source>
        <strain evidence="2">10249 10 AB</strain>
    </source>
</reference>
<feature type="compositionally biased region" description="Basic and acidic residues" evidence="1">
    <location>
        <begin position="8"/>
        <end position="18"/>
    </location>
</feature>
<gene>
    <name evidence="2" type="ORF">PAUS00366_LOCUS16646</name>
</gene>
<feature type="compositionally biased region" description="Polar residues" evidence="1">
    <location>
        <begin position="622"/>
        <end position="636"/>
    </location>
</feature>
<feature type="compositionally biased region" description="Basic residues" evidence="1">
    <location>
        <begin position="597"/>
        <end position="607"/>
    </location>
</feature>
<feature type="region of interest" description="Disordered" evidence="1">
    <location>
        <begin position="188"/>
        <end position="248"/>
    </location>
</feature>
<feature type="region of interest" description="Disordered" evidence="1">
    <location>
        <begin position="462"/>
        <end position="676"/>
    </location>
</feature>
<feature type="compositionally biased region" description="Basic and acidic residues" evidence="1">
    <location>
        <begin position="465"/>
        <end position="477"/>
    </location>
</feature>
<organism evidence="2">
    <name type="scientific">Pseudo-nitzschia australis</name>
    <dbReference type="NCBI Taxonomy" id="44445"/>
    <lineage>
        <taxon>Eukaryota</taxon>
        <taxon>Sar</taxon>
        <taxon>Stramenopiles</taxon>
        <taxon>Ochrophyta</taxon>
        <taxon>Bacillariophyta</taxon>
        <taxon>Bacillariophyceae</taxon>
        <taxon>Bacillariophycidae</taxon>
        <taxon>Bacillariales</taxon>
        <taxon>Bacillariaceae</taxon>
        <taxon>Pseudo-nitzschia</taxon>
    </lineage>
</organism>
<feature type="region of interest" description="Disordered" evidence="1">
    <location>
        <begin position="1"/>
        <end position="23"/>
    </location>
</feature>
<feature type="compositionally biased region" description="Low complexity" evidence="1">
    <location>
        <begin position="578"/>
        <end position="591"/>
    </location>
</feature>
<accession>A0A7S4AQQ5</accession>
<feature type="compositionally biased region" description="Basic residues" evidence="1">
    <location>
        <begin position="566"/>
        <end position="577"/>
    </location>
</feature>